<dbReference type="Proteomes" id="UP001530400">
    <property type="component" value="Unassembled WGS sequence"/>
</dbReference>
<sequence>MLLKEDGRSMWKRINKVTRASRTGALMRVEREIDGEIFEFTEEQDLIDNIMEELQDRFSGAEDDPISNCSIRDELGDFGFTELGLKIIAGDFEAPEDMRESTSRLLAAIGKVGREHKDDNIDVAMSPSNYTTTWGRATERTSSSISGLHFGHHIALSKSKLLSRSMATKLNLHAKWGSPPEKWLNVLMVMLEKKLGVAFIPKLRAILLKEADGNMLDGHVFGGRALTHARKIGFIPEEQLAEKQKTAEDGLESRLCEAASRGTSNSCRRHCRLL</sequence>
<keyword evidence="2" id="KW-1185">Reference proteome</keyword>
<dbReference type="AlphaFoldDB" id="A0ABD3Q7H3"/>
<name>A0ABD3Q7H3_9STRA</name>
<protein>
    <submittedName>
        <fullName evidence="1">Uncharacterized protein</fullName>
    </submittedName>
</protein>
<comment type="caution">
    <text evidence="1">The sequence shown here is derived from an EMBL/GenBank/DDBJ whole genome shotgun (WGS) entry which is preliminary data.</text>
</comment>
<dbReference type="EMBL" id="JALLPJ020000318">
    <property type="protein sequence ID" value="KAL3795486.1"/>
    <property type="molecule type" value="Genomic_DNA"/>
</dbReference>
<proteinExistence type="predicted"/>
<organism evidence="1 2">
    <name type="scientific">Cyclotella atomus</name>
    <dbReference type="NCBI Taxonomy" id="382360"/>
    <lineage>
        <taxon>Eukaryota</taxon>
        <taxon>Sar</taxon>
        <taxon>Stramenopiles</taxon>
        <taxon>Ochrophyta</taxon>
        <taxon>Bacillariophyta</taxon>
        <taxon>Coscinodiscophyceae</taxon>
        <taxon>Thalassiosirophycidae</taxon>
        <taxon>Stephanodiscales</taxon>
        <taxon>Stephanodiscaceae</taxon>
        <taxon>Cyclotella</taxon>
    </lineage>
</organism>
<reference evidence="1 2" key="1">
    <citation type="submission" date="2024-10" db="EMBL/GenBank/DDBJ databases">
        <title>Updated reference genomes for cyclostephanoid diatoms.</title>
        <authorList>
            <person name="Roberts W.R."/>
            <person name="Alverson A.J."/>
        </authorList>
    </citation>
    <scope>NUCLEOTIDE SEQUENCE [LARGE SCALE GENOMIC DNA]</scope>
    <source>
        <strain evidence="1 2">AJA010-31</strain>
    </source>
</reference>
<accession>A0ABD3Q7H3</accession>
<evidence type="ECO:0000313" key="2">
    <source>
        <dbReference type="Proteomes" id="UP001530400"/>
    </source>
</evidence>
<evidence type="ECO:0000313" key="1">
    <source>
        <dbReference type="EMBL" id="KAL3795486.1"/>
    </source>
</evidence>
<gene>
    <name evidence="1" type="ORF">ACHAWO_001838</name>
</gene>